<keyword evidence="2" id="KW-1185">Reference proteome</keyword>
<dbReference type="EMBL" id="JBBXMP010000012">
    <property type="protein sequence ID" value="KAL0069462.1"/>
    <property type="molecule type" value="Genomic_DNA"/>
</dbReference>
<dbReference type="Gene3D" id="1.50.10.10">
    <property type="match status" value="1"/>
</dbReference>
<proteinExistence type="predicted"/>
<evidence type="ECO:0000313" key="1">
    <source>
        <dbReference type="EMBL" id="KAL0069462.1"/>
    </source>
</evidence>
<dbReference type="InterPro" id="IPR008928">
    <property type="entry name" value="6-hairpin_glycosidase_sf"/>
</dbReference>
<organism evidence="1 2">
    <name type="scientific">Marasmius tenuissimus</name>
    <dbReference type="NCBI Taxonomy" id="585030"/>
    <lineage>
        <taxon>Eukaryota</taxon>
        <taxon>Fungi</taxon>
        <taxon>Dikarya</taxon>
        <taxon>Basidiomycota</taxon>
        <taxon>Agaricomycotina</taxon>
        <taxon>Agaricomycetes</taxon>
        <taxon>Agaricomycetidae</taxon>
        <taxon>Agaricales</taxon>
        <taxon>Marasmiineae</taxon>
        <taxon>Marasmiaceae</taxon>
        <taxon>Marasmius</taxon>
    </lineage>
</organism>
<dbReference type="InterPro" id="IPR012341">
    <property type="entry name" value="6hp_glycosidase-like_sf"/>
</dbReference>
<dbReference type="Proteomes" id="UP001437256">
    <property type="component" value="Unassembled WGS sequence"/>
</dbReference>
<dbReference type="SUPFAM" id="SSF48208">
    <property type="entry name" value="Six-hairpin glycosidases"/>
    <property type="match status" value="1"/>
</dbReference>
<protein>
    <submittedName>
        <fullName evidence="1">Uncharacterized protein</fullName>
    </submittedName>
</protein>
<dbReference type="PANTHER" id="PTHR41814:SF1">
    <property type="entry name" value="CELLULASE"/>
    <property type="match status" value="1"/>
</dbReference>
<accession>A0ABR3AA89</accession>
<comment type="caution">
    <text evidence="1">The sequence shown here is derived from an EMBL/GenBank/DDBJ whole genome shotgun (WGS) entry which is preliminary data.</text>
</comment>
<sequence>MQLAFFSIASSCVPLVDNPFPFSPGFDISLVSQLAGSLPSHSWEHGTASQALLELHNSSLSVFGCDPFRSDLDPSTVKALRYAQQTIVISEDAKNALADGDGAVGDPASLGVSALMLGGTIPMYRDAAERQLDYVVYDAPKYWNGAISHRPTTPSQLRNLALLQHAIDQCRLYRDILNSGDPTRLWKHIINPSSTPDPGLWSTGNAWVAAGMTRVLATVMKAPEYIVPSDYRETVIAELTVWIKEILDAAMGSTPDQGLLPNYLNDDGGHWFGEISGSSLLAAVAYRMAVLQPNVFGGSGSSGRYTAWADGIRGVLGGNDEGGNPHVTSEGVVTPAVNPLNWGDRTPFTTGSPEGQNFVVLMYAAWRDCVLDGKCREPVEYGVA</sequence>
<gene>
    <name evidence="1" type="ORF">AAF712_003495</name>
</gene>
<evidence type="ECO:0000313" key="2">
    <source>
        <dbReference type="Proteomes" id="UP001437256"/>
    </source>
</evidence>
<name>A0ABR3AA89_9AGAR</name>
<reference evidence="1 2" key="1">
    <citation type="submission" date="2024-05" db="EMBL/GenBank/DDBJ databases">
        <title>A draft genome resource for the thread blight pathogen Marasmius tenuissimus strain MS-2.</title>
        <authorList>
            <person name="Yulfo-Soto G.E."/>
            <person name="Baruah I.K."/>
            <person name="Amoako-Attah I."/>
            <person name="Bukari Y."/>
            <person name="Meinhardt L.W."/>
            <person name="Bailey B.A."/>
            <person name="Cohen S.P."/>
        </authorList>
    </citation>
    <scope>NUCLEOTIDE SEQUENCE [LARGE SCALE GENOMIC DNA]</scope>
    <source>
        <strain evidence="1 2">MS-2</strain>
    </source>
</reference>
<dbReference type="PANTHER" id="PTHR41814">
    <property type="entry name" value="EXPRESSED PROTEIN"/>
    <property type="match status" value="1"/>
</dbReference>